<evidence type="ECO:0000313" key="2">
    <source>
        <dbReference type="EMBL" id="QEU06858.1"/>
    </source>
</evidence>
<evidence type="ECO:0000313" key="3">
    <source>
        <dbReference type="Proteomes" id="UP000324507"/>
    </source>
</evidence>
<geneLocation type="plasmid" evidence="2">
    <name>unnamed2</name>
</geneLocation>
<dbReference type="EMBL" id="CP044079">
    <property type="protein sequence ID" value="QEU06858.1"/>
    <property type="molecule type" value="Genomic_DNA"/>
</dbReference>
<dbReference type="AlphaFoldDB" id="A0A5P2QLL2"/>
<protein>
    <submittedName>
        <fullName evidence="2">Uncharacterized protein</fullName>
    </submittedName>
</protein>
<gene>
    <name evidence="2" type="ORF">FOB51_01985</name>
</gene>
<keyword evidence="2" id="KW-0614">Plasmid</keyword>
<feature type="compositionally biased region" description="Basic residues" evidence="1">
    <location>
        <begin position="17"/>
        <end position="27"/>
    </location>
</feature>
<proteinExistence type="predicted"/>
<evidence type="ECO:0000256" key="1">
    <source>
        <dbReference type="SAM" id="MobiDB-lite"/>
    </source>
</evidence>
<sequence>MSCPRRPTKPPPTRPQSRPRRPSRSRPRSATVPPMRPPRPRPSRSLRVSRAWRRFPTYPIRSAWAPACRNPASCA</sequence>
<accession>A0A5P2QLL2</accession>
<feature type="region of interest" description="Disordered" evidence="1">
    <location>
        <begin position="1"/>
        <end position="47"/>
    </location>
</feature>
<reference evidence="2 3" key="1">
    <citation type="submission" date="2019-09" db="EMBL/GenBank/DDBJ databases">
        <title>FDA dAtabase for Regulatory Grade micrObial Sequences (FDA-ARGOS): Supporting development and validation of Infectious Disease Dx tests.</title>
        <authorList>
            <person name="Sciortino C."/>
            <person name="Tallon L."/>
            <person name="Sadzewicz L."/>
            <person name="Vavikolanu K."/>
            <person name="Mehta A."/>
            <person name="Aluvathingal J."/>
            <person name="Nadendla S."/>
            <person name="Nandy P."/>
            <person name="Geyer C."/>
            <person name="Yan Y."/>
            <person name="Sichtig H."/>
        </authorList>
    </citation>
    <scope>NUCLEOTIDE SEQUENCE [LARGE SCALE GENOMIC DNA]</scope>
    <source>
        <strain evidence="2 3">FDAARGOS_643</strain>
        <plasmid evidence="2 3">unnamed2</plasmid>
    </source>
</reference>
<name>A0A5P2QLL2_9RHOB</name>
<organism evidence="2 3">
    <name type="scientific">Paracoccus yeei</name>
    <dbReference type="NCBI Taxonomy" id="147645"/>
    <lineage>
        <taxon>Bacteria</taxon>
        <taxon>Pseudomonadati</taxon>
        <taxon>Pseudomonadota</taxon>
        <taxon>Alphaproteobacteria</taxon>
        <taxon>Rhodobacterales</taxon>
        <taxon>Paracoccaceae</taxon>
        <taxon>Paracoccus</taxon>
    </lineage>
</organism>
<dbReference type="Proteomes" id="UP000324507">
    <property type="component" value="Plasmid unnamed2"/>
</dbReference>